<keyword evidence="2" id="KW-1185">Reference proteome</keyword>
<dbReference type="Proteomes" id="UP001057402">
    <property type="component" value="Chromosome 1"/>
</dbReference>
<evidence type="ECO:0000313" key="2">
    <source>
        <dbReference type="Proteomes" id="UP001057402"/>
    </source>
</evidence>
<evidence type="ECO:0000313" key="1">
    <source>
        <dbReference type="EMBL" id="KAI4388433.1"/>
    </source>
</evidence>
<gene>
    <name evidence="1" type="ORF">MLD38_000758</name>
</gene>
<organism evidence="1 2">
    <name type="scientific">Melastoma candidum</name>
    <dbReference type="NCBI Taxonomy" id="119954"/>
    <lineage>
        <taxon>Eukaryota</taxon>
        <taxon>Viridiplantae</taxon>
        <taxon>Streptophyta</taxon>
        <taxon>Embryophyta</taxon>
        <taxon>Tracheophyta</taxon>
        <taxon>Spermatophyta</taxon>
        <taxon>Magnoliopsida</taxon>
        <taxon>eudicotyledons</taxon>
        <taxon>Gunneridae</taxon>
        <taxon>Pentapetalae</taxon>
        <taxon>rosids</taxon>
        <taxon>malvids</taxon>
        <taxon>Myrtales</taxon>
        <taxon>Melastomataceae</taxon>
        <taxon>Melastomatoideae</taxon>
        <taxon>Melastomateae</taxon>
        <taxon>Melastoma</taxon>
    </lineage>
</organism>
<name>A0ACB9SCQ1_9MYRT</name>
<accession>A0ACB9SCQ1</accession>
<protein>
    <submittedName>
        <fullName evidence="1">Uncharacterized protein</fullName>
    </submittedName>
</protein>
<comment type="caution">
    <text evidence="1">The sequence shown here is derived from an EMBL/GenBank/DDBJ whole genome shotgun (WGS) entry which is preliminary data.</text>
</comment>
<dbReference type="EMBL" id="CM042880">
    <property type="protein sequence ID" value="KAI4388433.1"/>
    <property type="molecule type" value="Genomic_DNA"/>
</dbReference>
<reference evidence="2" key="1">
    <citation type="journal article" date="2023" name="Front. Plant Sci.">
        <title>Chromosomal-level genome assembly of Melastoma candidum provides insights into trichome evolution.</title>
        <authorList>
            <person name="Zhong Y."/>
            <person name="Wu W."/>
            <person name="Sun C."/>
            <person name="Zou P."/>
            <person name="Liu Y."/>
            <person name="Dai S."/>
            <person name="Zhou R."/>
        </authorList>
    </citation>
    <scope>NUCLEOTIDE SEQUENCE [LARGE SCALE GENOMIC DNA]</scope>
</reference>
<sequence>MAIRKDFAQKLLDDLRLRKERLATAQSSRNAARGDGYTKSRPMTRSSSNGKGSMRSSPLQNRAAGRQKPTEPSNQMVPFTGGRSAKPVGDFSLDLAFAFENAGKLRITDSSGNQNPMLSFLREMGRGSTDVTERRSLTVQMPALSQVHVKEISKGADKLNQILRAWSSGLNFDQCSVEIGKELLNGTIDLQKSLRMLANLQGGSFEFLTGPRQKNRIFLLEDGEDDDASIIKSNGSDKIKRIEPPKFSFDKLARRDRGVQQAVITVRNMGLPALTDSNVSSRFSSSLQSNPVKERKTNVIAKLMGLEELPACGVGSNFCDGTAGDAMSKANSPPPRPVSPSIQFERANKSPLSQEISRMMMGSDRKIPTPDTRVTEAESVKILYLKKPEKTNSAQNDQKMDDGRLKPVRAHQNQKHEQGMTRKPDRRGPKDGKSTGANGTASRPHGKQEMGQKLQGKGGNNEGKPRFDEKIGIPLQDNRLRKRSDTKHVDGSAFLSKTQESSIREEINNKKLLYGGNGPENCVPAEFADKGITKVNEGVKTEGIPAQRGGARVARARESKEVPAHVLRKVKVVEHLETKKFQVTKEVAKKKGGSIDGVLRLPLPWSSHSQGHQKIKQDEIVDALENIEPAQTDVHRNAESISTIQEEAEYRTTGTTDEKMRYQVFSKMKADFESDRKDPVMSPLHIAVSRSQEAPYREFASLKLNFYQHTDGTSPHHGSLQTQTQVTLTESESRLKRVLLRSQLFIDTVETFFNLNISPAQTTLSHEYIFSKTDDSLILDCGYEITKRKGRLQELAVHPLAKMPAGFIKVKALDDLIKQLGDFFDRLKSHGRKGNRTCEPEEYVPRMFESDIEAGDPETNCMWEFGWNCRAFAFAERDEVARTIEKMVIVGLIDEITRDLVQPA</sequence>
<proteinExistence type="predicted"/>